<feature type="compositionally biased region" description="Gly residues" evidence="1">
    <location>
        <begin position="68"/>
        <end position="78"/>
    </location>
</feature>
<feature type="compositionally biased region" description="Basic and acidic residues" evidence="1">
    <location>
        <begin position="105"/>
        <end position="121"/>
    </location>
</feature>
<protein>
    <submittedName>
        <fullName evidence="2">Uncharacterized protein</fullName>
    </submittedName>
</protein>
<sequence length="189" mass="20803">MNMNLTKEYTGGKAVKDRRRTGEGPASRDKRARRVTFEGSSRDSGGSDGGGRYDGRDETKSVVAGMAAGDGEGSVGGGRDGRGGGRDGRGTVEAATVAAGMVYGRWREGRRQGRWSPERRQSLRGRWMQDGGDGDGGRRDDLDEAEVSKEEERSRWRREENRDERDEREASVLFSSTLVEVVTCSHDFH</sequence>
<reference evidence="2 3" key="1">
    <citation type="submission" date="2024-01" db="EMBL/GenBank/DDBJ databases">
        <title>Genome assemblies of Stephania.</title>
        <authorList>
            <person name="Yang L."/>
        </authorList>
    </citation>
    <scope>NUCLEOTIDE SEQUENCE [LARGE SCALE GENOMIC DNA]</scope>
    <source>
        <strain evidence="2">YNDBR</strain>
        <tissue evidence="2">Leaf</tissue>
    </source>
</reference>
<dbReference type="Proteomes" id="UP001420932">
    <property type="component" value="Unassembled WGS sequence"/>
</dbReference>
<gene>
    <name evidence="2" type="ORF">Syun_004251</name>
</gene>
<organism evidence="2 3">
    <name type="scientific">Stephania yunnanensis</name>
    <dbReference type="NCBI Taxonomy" id="152371"/>
    <lineage>
        <taxon>Eukaryota</taxon>
        <taxon>Viridiplantae</taxon>
        <taxon>Streptophyta</taxon>
        <taxon>Embryophyta</taxon>
        <taxon>Tracheophyta</taxon>
        <taxon>Spermatophyta</taxon>
        <taxon>Magnoliopsida</taxon>
        <taxon>Ranunculales</taxon>
        <taxon>Menispermaceae</taxon>
        <taxon>Menispermoideae</taxon>
        <taxon>Cissampelideae</taxon>
        <taxon>Stephania</taxon>
    </lineage>
</organism>
<keyword evidence="3" id="KW-1185">Reference proteome</keyword>
<feature type="compositionally biased region" description="Basic and acidic residues" evidence="1">
    <location>
        <begin position="51"/>
        <end position="60"/>
    </location>
</feature>
<dbReference type="AlphaFoldDB" id="A0AAP0L6U5"/>
<dbReference type="EMBL" id="JBBNAF010000002">
    <property type="protein sequence ID" value="KAK9163349.1"/>
    <property type="molecule type" value="Genomic_DNA"/>
</dbReference>
<feature type="compositionally biased region" description="Basic and acidic residues" evidence="1">
    <location>
        <begin position="135"/>
        <end position="170"/>
    </location>
</feature>
<evidence type="ECO:0000256" key="1">
    <source>
        <dbReference type="SAM" id="MobiDB-lite"/>
    </source>
</evidence>
<feature type="compositionally biased region" description="Basic and acidic residues" evidence="1">
    <location>
        <begin position="20"/>
        <end position="29"/>
    </location>
</feature>
<feature type="region of interest" description="Disordered" evidence="1">
    <location>
        <begin position="1"/>
        <end position="170"/>
    </location>
</feature>
<feature type="compositionally biased region" description="Basic and acidic residues" evidence="1">
    <location>
        <begin position="79"/>
        <end position="90"/>
    </location>
</feature>
<evidence type="ECO:0000313" key="3">
    <source>
        <dbReference type="Proteomes" id="UP001420932"/>
    </source>
</evidence>
<accession>A0AAP0L6U5</accession>
<evidence type="ECO:0000313" key="2">
    <source>
        <dbReference type="EMBL" id="KAK9163349.1"/>
    </source>
</evidence>
<name>A0AAP0L6U5_9MAGN</name>
<comment type="caution">
    <text evidence="2">The sequence shown here is derived from an EMBL/GenBank/DDBJ whole genome shotgun (WGS) entry which is preliminary data.</text>
</comment>
<proteinExistence type="predicted"/>